<evidence type="ECO:0000256" key="1">
    <source>
        <dbReference type="ARBA" id="ARBA00004123"/>
    </source>
</evidence>
<keyword evidence="6" id="KW-0779">Telomere</keyword>
<dbReference type="InterPro" id="IPR011564">
    <property type="entry name" value="Telomer_end-bd_POT1/Cdc13"/>
</dbReference>
<dbReference type="InterPro" id="IPR028389">
    <property type="entry name" value="POT1"/>
</dbReference>
<evidence type="ECO:0000313" key="11">
    <source>
        <dbReference type="Proteomes" id="UP000006727"/>
    </source>
</evidence>
<dbReference type="EnsemblPlants" id="Pp3c18_21900V3.5">
    <property type="protein sequence ID" value="Pp3c18_21900V3.5"/>
    <property type="gene ID" value="Pp3c18_21900"/>
</dbReference>
<dbReference type="SUPFAM" id="SSF50249">
    <property type="entry name" value="Nucleic acid-binding proteins"/>
    <property type="match status" value="2"/>
</dbReference>
<dbReference type="GO" id="GO:0000783">
    <property type="term" value="C:nuclear telomere cap complex"/>
    <property type="evidence" value="ECO:0000318"/>
    <property type="project" value="GO_Central"/>
</dbReference>
<dbReference type="GO" id="GO:0032210">
    <property type="term" value="P:regulation of telomere maintenance via telomerase"/>
    <property type="evidence" value="ECO:0000318"/>
    <property type="project" value="GO_Central"/>
</dbReference>
<proteinExistence type="inferred from homology"/>
<evidence type="ECO:0000313" key="10">
    <source>
        <dbReference type="EnsemblPlants" id="Pp3c18_21900V3.5"/>
    </source>
</evidence>
<evidence type="ECO:0000259" key="9">
    <source>
        <dbReference type="SMART" id="SM00976"/>
    </source>
</evidence>
<keyword evidence="8" id="KW-0539">Nucleus</keyword>
<evidence type="ECO:0000256" key="5">
    <source>
        <dbReference type="ARBA" id="ARBA00022454"/>
    </source>
</evidence>
<evidence type="ECO:0000256" key="2">
    <source>
        <dbReference type="ARBA" id="ARBA00004574"/>
    </source>
</evidence>
<dbReference type="Gramene" id="Pp3c18_21900V3.5">
    <property type="protein sequence ID" value="Pp3c18_21900V3.5"/>
    <property type="gene ID" value="Pp3c18_21900"/>
</dbReference>
<dbReference type="InParanoid" id="A0A7I4F9F3"/>
<dbReference type="EMBL" id="ABEU02000018">
    <property type="status" value="NOT_ANNOTATED_CDS"/>
    <property type="molecule type" value="Genomic_DNA"/>
</dbReference>
<sequence>MRNVSCENAWNRKQILKCRVRGGGSDALWNLISTIFERVGFFFFFHLGFAETLTSRFDRIGSCPRSPKSLGAGNLPSLLYLTSKAKRRYKRTMSIELHRVQGKYNYDRLADAVVCVDKKVNFYGIVAEYEQPKSTRGDDCLCTMTVVDMSYNTPGLRVLYFAPADQMPRVNTVGDIIRFHRIQMRSHADAPQAIGNPKYGASFVLLSGLEGDGYEPYQKSHSRYSVEAHDRDIVDLLRTWASSHPIDTFAGTNKYMKQIKDINVESYFDLCCKILYVNEQSAENSVIIYVWDGTDTSPACLNPVEQGESDDPGQDLWSAKELALPVDVMRSFPVLGTVLPLVPFDVAEDDSGPQIPLAGDWVKLRNIGCRIRKGLYEGIFLHKSKIGILSPSTQAVQNCERAYKERLTSETLRLPQWCPKPPQSMLVTGYDHVKVSTLREVLTHPQVTNKFRCMVRVMATWPTDVLDFCVPLPESTAGGKDQPEQGAFVYAVRFTLEDPTGRLHVFLYGQDAVDFFVGYPAVDLRQQGDTVGALKRKVDRLLGVSESGPSNPPWVNCCLMSYYLDKERPHDTRRFRIFGTRFPG</sequence>
<dbReference type="InterPro" id="IPR057620">
    <property type="entry name" value="POT1A/B-like_OB"/>
</dbReference>
<dbReference type="Gene3D" id="2.40.50.140">
    <property type="entry name" value="Nucleic acid-binding proteins"/>
    <property type="match status" value="3"/>
</dbReference>
<accession>A0A7I4F9F3</accession>
<protein>
    <recommendedName>
        <fullName evidence="4">Protection of telomeres protein 1</fullName>
    </recommendedName>
</protein>
<dbReference type="RefSeq" id="XP_024403182.1">
    <property type="nucleotide sequence ID" value="XM_024547414.2"/>
</dbReference>
<evidence type="ECO:0000256" key="7">
    <source>
        <dbReference type="ARBA" id="ARBA00023125"/>
    </source>
</evidence>
<dbReference type="SMART" id="SM00976">
    <property type="entry name" value="Telo_bind"/>
    <property type="match status" value="1"/>
</dbReference>
<dbReference type="FunCoup" id="A0A7I4F9F3">
    <property type="interactions" value="116"/>
</dbReference>
<dbReference type="Pfam" id="PF16686">
    <property type="entry name" value="POT1PC"/>
    <property type="match status" value="1"/>
</dbReference>
<reference evidence="10 11" key="1">
    <citation type="journal article" date="2008" name="Science">
        <title>The Physcomitrella genome reveals evolutionary insights into the conquest of land by plants.</title>
        <authorList>
            <person name="Rensing S."/>
            <person name="Lang D."/>
            <person name="Zimmer A."/>
            <person name="Terry A."/>
            <person name="Salamov A."/>
            <person name="Shapiro H."/>
            <person name="Nishiyama T."/>
            <person name="Perroud P.-F."/>
            <person name="Lindquist E."/>
            <person name="Kamisugi Y."/>
            <person name="Tanahashi T."/>
            <person name="Sakakibara K."/>
            <person name="Fujita T."/>
            <person name="Oishi K."/>
            <person name="Shin-I T."/>
            <person name="Kuroki Y."/>
            <person name="Toyoda A."/>
            <person name="Suzuki Y."/>
            <person name="Hashimoto A."/>
            <person name="Yamaguchi K."/>
            <person name="Sugano A."/>
            <person name="Kohara Y."/>
            <person name="Fujiyama A."/>
            <person name="Anterola A."/>
            <person name="Aoki S."/>
            <person name="Ashton N."/>
            <person name="Barbazuk W.B."/>
            <person name="Barker E."/>
            <person name="Bennetzen J."/>
            <person name="Bezanilla M."/>
            <person name="Blankenship R."/>
            <person name="Cho S.H."/>
            <person name="Dutcher S."/>
            <person name="Estelle M."/>
            <person name="Fawcett J.A."/>
            <person name="Gundlach H."/>
            <person name="Hanada K."/>
            <person name="Heyl A."/>
            <person name="Hicks K.A."/>
            <person name="Hugh J."/>
            <person name="Lohr M."/>
            <person name="Mayer K."/>
            <person name="Melkozernov A."/>
            <person name="Murata T."/>
            <person name="Nelson D."/>
            <person name="Pils B."/>
            <person name="Prigge M."/>
            <person name="Reiss B."/>
            <person name="Renner T."/>
            <person name="Rombauts S."/>
            <person name="Rushton P."/>
            <person name="Sanderfoot A."/>
            <person name="Schween G."/>
            <person name="Shiu S.-H."/>
            <person name="Stueber K."/>
            <person name="Theodoulou F.L."/>
            <person name="Tu H."/>
            <person name="Van de Peer Y."/>
            <person name="Verrier P.J."/>
            <person name="Waters E."/>
            <person name="Wood A."/>
            <person name="Yang L."/>
            <person name="Cove D."/>
            <person name="Cuming A."/>
            <person name="Hasebe M."/>
            <person name="Lucas S."/>
            <person name="Mishler D.B."/>
            <person name="Reski R."/>
            <person name="Grigoriev I."/>
            <person name="Quatrano R.S."/>
            <person name="Boore J.L."/>
        </authorList>
    </citation>
    <scope>NUCLEOTIDE SEQUENCE [LARGE SCALE GENOMIC DNA]</scope>
    <source>
        <strain evidence="10 11">cv. Gransden 2004</strain>
    </source>
</reference>
<dbReference type="Proteomes" id="UP000006727">
    <property type="component" value="Chromosome 18"/>
</dbReference>
<keyword evidence="7" id="KW-0238">DNA-binding</keyword>
<dbReference type="InterPro" id="IPR032042">
    <property type="entry name" value="POT1PC"/>
</dbReference>
<dbReference type="Pfam" id="PF25507">
    <property type="entry name" value="OB_POT1A"/>
    <property type="match status" value="1"/>
</dbReference>
<dbReference type="CDD" id="cd04497">
    <property type="entry name" value="hPOT1_OB1_like"/>
    <property type="match status" value="1"/>
</dbReference>
<feature type="domain" description="Telomeric single stranded DNA binding POT1/Cdc13" evidence="9">
    <location>
        <begin position="106"/>
        <end position="242"/>
    </location>
</feature>
<evidence type="ECO:0000256" key="8">
    <source>
        <dbReference type="ARBA" id="ARBA00023242"/>
    </source>
</evidence>
<keyword evidence="11" id="KW-1185">Reference proteome</keyword>
<dbReference type="GO" id="GO:0010521">
    <property type="term" value="F:telomerase inhibitor activity"/>
    <property type="evidence" value="ECO:0000318"/>
    <property type="project" value="GO_Central"/>
</dbReference>
<keyword evidence="5" id="KW-0158">Chromosome</keyword>
<dbReference type="KEGG" id="ppp:112295609"/>
<evidence type="ECO:0000256" key="3">
    <source>
        <dbReference type="ARBA" id="ARBA00008442"/>
    </source>
</evidence>
<dbReference type="GO" id="GO:0098505">
    <property type="term" value="F:G-rich strand telomeric DNA binding"/>
    <property type="evidence" value="ECO:0000318"/>
    <property type="project" value="GO_Central"/>
</dbReference>
<dbReference type="InterPro" id="IPR012340">
    <property type="entry name" value="NA-bd_OB-fold"/>
</dbReference>
<comment type="similarity">
    <text evidence="3">Belongs to the telombin family.</text>
</comment>
<dbReference type="OrthoDB" id="2186770at2759"/>
<dbReference type="GeneID" id="112295609"/>
<dbReference type="GO" id="GO:0016233">
    <property type="term" value="P:telomere capping"/>
    <property type="evidence" value="ECO:0000318"/>
    <property type="project" value="GO_Central"/>
</dbReference>
<dbReference type="PANTHER" id="PTHR14513:SF0">
    <property type="entry name" value="PROTECTION OF TELOMERES PROTEIN 1"/>
    <property type="match status" value="1"/>
</dbReference>
<reference evidence="10" key="3">
    <citation type="submission" date="2020-12" db="UniProtKB">
        <authorList>
            <consortium name="EnsemblPlants"/>
        </authorList>
    </citation>
    <scope>IDENTIFICATION</scope>
</reference>
<dbReference type="AlphaFoldDB" id="A0A7I4F9F3"/>
<dbReference type="Pfam" id="PF02765">
    <property type="entry name" value="POT1"/>
    <property type="match status" value="1"/>
</dbReference>
<gene>
    <name evidence="10" type="primary">LOC112295609</name>
</gene>
<evidence type="ECO:0000256" key="6">
    <source>
        <dbReference type="ARBA" id="ARBA00022895"/>
    </source>
</evidence>
<evidence type="ECO:0000256" key="4">
    <source>
        <dbReference type="ARBA" id="ARBA00015253"/>
    </source>
</evidence>
<comment type="subcellular location">
    <subcellularLocation>
        <location evidence="2">Chromosome</location>
        <location evidence="2">Telomere</location>
    </subcellularLocation>
    <subcellularLocation>
        <location evidence="1">Nucleus</location>
    </subcellularLocation>
</comment>
<reference evidence="10 11" key="2">
    <citation type="journal article" date="2018" name="Plant J.">
        <title>The Physcomitrella patens chromosome-scale assembly reveals moss genome structure and evolution.</title>
        <authorList>
            <person name="Lang D."/>
            <person name="Ullrich K.K."/>
            <person name="Murat F."/>
            <person name="Fuchs J."/>
            <person name="Jenkins J."/>
            <person name="Haas F.B."/>
            <person name="Piednoel M."/>
            <person name="Gundlach H."/>
            <person name="Van Bel M."/>
            <person name="Meyberg R."/>
            <person name="Vives C."/>
            <person name="Morata J."/>
            <person name="Symeonidi A."/>
            <person name="Hiss M."/>
            <person name="Muchero W."/>
            <person name="Kamisugi Y."/>
            <person name="Saleh O."/>
            <person name="Blanc G."/>
            <person name="Decker E.L."/>
            <person name="van Gessel N."/>
            <person name="Grimwood J."/>
            <person name="Hayes R.D."/>
            <person name="Graham S.W."/>
            <person name="Gunter L.E."/>
            <person name="McDaniel S.F."/>
            <person name="Hoernstein S.N.W."/>
            <person name="Larsson A."/>
            <person name="Li F.W."/>
            <person name="Perroud P.F."/>
            <person name="Phillips J."/>
            <person name="Ranjan P."/>
            <person name="Rokshar D.S."/>
            <person name="Rothfels C.J."/>
            <person name="Schneider L."/>
            <person name="Shu S."/>
            <person name="Stevenson D.W."/>
            <person name="Thummler F."/>
            <person name="Tillich M."/>
            <person name="Villarreal Aguilar J.C."/>
            <person name="Widiez T."/>
            <person name="Wong G.K."/>
            <person name="Wymore A."/>
            <person name="Zhang Y."/>
            <person name="Zimmer A.D."/>
            <person name="Quatrano R.S."/>
            <person name="Mayer K.F.X."/>
            <person name="Goodstein D."/>
            <person name="Casacuberta J.M."/>
            <person name="Vandepoele K."/>
            <person name="Reski R."/>
            <person name="Cuming A.C."/>
            <person name="Tuskan G.A."/>
            <person name="Maumus F."/>
            <person name="Salse J."/>
            <person name="Schmutz J."/>
            <person name="Rensing S.A."/>
        </authorList>
    </citation>
    <scope>NUCLEOTIDE SEQUENCE [LARGE SCALE GENOMIC DNA]</scope>
    <source>
        <strain evidence="10 11">cv. Gransden 2004</strain>
    </source>
</reference>
<name>A0A7I4F9F3_PHYPA</name>
<organism evidence="10 11">
    <name type="scientific">Physcomitrium patens</name>
    <name type="common">Spreading-leaved earth moss</name>
    <name type="synonym">Physcomitrella patens</name>
    <dbReference type="NCBI Taxonomy" id="3218"/>
    <lineage>
        <taxon>Eukaryota</taxon>
        <taxon>Viridiplantae</taxon>
        <taxon>Streptophyta</taxon>
        <taxon>Embryophyta</taxon>
        <taxon>Bryophyta</taxon>
        <taxon>Bryophytina</taxon>
        <taxon>Bryopsida</taxon>
        <taxon>Funariidae</taxon>
        <taxon>Funariales</taxon>
        <taxon>Funariaceae</taxon>
        <taxon>Physcomitrium</taxon>
    </lineage>
</organism>
<dbReference type="PANTHER" id="PTHR14513">
    <property type="entry name" value="PROTECTION OF TELOMERES 1"/>
    <property type="match status" value="1"/>
</dbReference>